<evidence type="ECO:0000256" key="1">
    <source>
        <dbReference type="SAM" id="MobiDB-lite"/>
    </source>
</evidence>
<evidence type="ECO:0000313" key="3">
    <source>
        <dbReference type="Proteomes" id="UP000801492"/>
    </source>
</evidence>
<name>A0A8K0CU38_IGNLU</name>
<organism evidence="2 3">
    <name type="scientific">Ignelater luminosus</name>
    <name type="common">Cucubano</name>
    <name type="synonym">Pyrophorus luminosus</name>
    <dbReference type="NCBI Taxonomy" id="2038154"/>
    <lineage>
        <taxon>Eukaryota</taxon>
        <taxon>Metazoa</taxon>
        <taxon>Ecdysozoa</taxon>
        <taxon>Arthropoda</taxon>
        <taxon>Hexapoda</taxon>
        <taxon>Insecta</taxon>
        <taxon>Pterygota</taxon>
        <taxon>Neoptera</taxon>
        <taxon>Endopterygota</taxon>
        <taxon>Coleoptera</taxon>
        <taxon>Polyphaga</taxon>
        <taxon>Elateriformia</taxon>
        <taxon>Elateroidea</taxon>
        <taxon>Elateridae</taxon>
        <taxon>Agrypninae</taxon>
        <taxon>Pyrophorini</taxon>
        <taxon>Ignelater</taxon>
    </lineage>
</organism>
<feature type="region of interest" description="Disordered" evidence="1">
    <location>
        <begin position="87"/>
        <end position="107"/>
    </location>
</feature>
<accession>A0A8K0CU38</accession>
<sequence>MCDAHLLSIPGAVINDRNLGPLFGETYRKAVTIGNAEKGFKACGIETFNSLVFDDSNYAPSLTAERINADEDFSSDDDLQLANLMNKERRSRLSNYENPQPGPNGLE</sequence>
<gene>
    <name evidence="2" type="ORF">ILUMI_14507</name>
</gene>
<dbReference type="OrthoDB" id="6778627at2759"/>
<dbReference type="Proteomes" id="UP000801492">
    <property type="component" value="Unassembled WGS sequence"/>
</dbReference>
<evidence type="ECO:0000313" key="2">
    <source>
        <dbReference type="EMBL" id="KAF2891666.1"/>
    </source>
</evidence>
<proteinExistence type="predicted"/>
<comment type="caution">
    <text evidence="2">The sequence shown here is derived from an EMBL/GenBank/DDBJ whole genome shotgun (WGS) entry which is preliminary data.</text>
</comment>
<protein>
    <submittedName>
        <fullName evidence="2">Uncharacterized protein</fullName>
    </submittedName>
</protein>
<dbReference type="AlphaFoldDB" id="A0A8K0CU38"/>
<keyword evidence="3" id="KW-1185">Reference proteome</keyword>
<reference evidence="2" key="1">
    <citation type="submission" date="2019-08" db="EMBL/GenBank/DDBJ databases">
        <title>The genome of the North American firefly Photinus pyralis.</title>
        <authorList>
            <consortium name="Photinus pyralis genome working group"/>
            <person name="Fallon T.R."/>
            <person name="Sander Lower S.E."/>
            <person name="Weng J.-K."/>
        </authorList>
    </citation>
    <scope>NUCLEOTIDE SEQUENCE</scope>
    <source>
        <strain evidence="2">TRF0915ILg1</strain>
        <tissue evidence="2">Whole body</tissue>
    </source>
</reference>
<dbReference type="EMBL" id="VTPC01025885">
    <property type="protein sequence ID" value="KAF2891666.1"/>
    <property type="molecule type" value="Genomic_DNA"/>
</dbReference>